<evidence type="ECO:0000313" key="2">
    <source>
        <dbReference type="Proteomes" id="UP000004830"/>
    </source>
</evidence>
<proteinExistence type="predicted"/>
<dbReference type="Proteomes" id="UP000004830">
    <property type="component" value="Unassembled WGS sequence"/>
</dbReference>
<evidence type="ECO:0000313" key="1">
    <source>
        <dbReference type="EMBL" id="EGX69396.1"/>
    </source>
</evidence>
<protein>
    <submittedName>
        <fullName evidence="1">Uncharacterized protein</fullName>
    </submittedName>
</protein>
<keyword evidence="2" id="KW-1185">Reference proteome</keyword>
<comment type="caution">
    <text evidence="1">The sequence shown here is derived from an EMBL/GenBank/DDBJ whole genome shotgun (WGS) entry which is preliminary data.</text>
</comment>
<gene>
    <name evidence="1" type="ORF">HMPREF9452_01842</name>
</gene>
<name>G1WKH9_9ACTN</name>
<dbReference type="eggNOG" id="COG3547">
    <property type="taxonomic scope" value="Bacteria"/>
</dbReference>
<reference evidence="1 2" key="1">
    <citation type="submission" date="2011-06" db="EMBL/GenBank/DDBJ databases">
        <title>The Genome Sequence of Collinsella tanakaei YIT 12063.</title>
        <authorList>
            <consortium name="The Broad Institute Genome Sequencing Platform"/>
            <person name="Earl A."/>
            <person name="Ward D."/>
            <person name="Feldgarden M."/>
            <person name="Gevers D."/>
            <person name="Morotomi M."/>
            <person name="Young S.K."/>
            <person name="Zeng Q."/>
            <person name="Gargeya S."/>
            <person name="Fitzgerald M."/>
            <person name="Haas B."/>
            <person name="Abouelleil A."/>
            <person name="Alvarado L."/>
            <person name="Arachchi H.M."/>
            <person name="Berlin A."/>
            <person name="Brown A."/>
            <person name="Chapman S.B."/>
            <person name="Chen Z."/>
            <person name="Dunbar C."/>
            <person name="Freedman E."/>
            <person name="Gearin G."/>
            <person name="Gellesch M."/>
            <person name="Goldberg J."/>
            <person name="Griggs A."/>
            <person name="Gujja S."/>
            <person name="Heiman D."/>
            <person name="Howarth C."/>
            <person name="Larson L."/>
            <person name="Lui A."/>
            <person name="MacDonald P.J.P."/>
            <person name="Mehta T."/>
            <person name="Montmayeur A."/>
            <person name="Murphy C."/>
            <person name="Neiman D."/>
            <person name="Pearson M."/>
            <person name="Priest M."/>
            <person name="Roberts A."/>
            <person name="Saif S."/>
            <person name="Shea T."/>
            <person name="Shenoy N."/>
            <person name="Sisk P."/>
            <person name="Stolte C."/>
            <person name="Sykes S."/>
            <person name="Wortman J."/>
            <person name="Nusbaum C."/>
            <person name="Birren B."/>
        </authorList>
    </citation>
    <scope>NUCLEOTIDE SEQUENCE [LARGE SCALE GENOMIC DNA]</scope>
    <source>
        <strain evidence="1 2">YIT 12063</strain>
    </source>
</reference>
<dbReference type="HOGENOM" id="CLU_138487_0_0_11"/>
<feature type="non-terminal residue" evidence="1">
    <location>
        <position position="124"/>
    </location>
</feature>
<organism evidence="1 2">
    <name type="scientific">Collinsella tanakaei YIT 12063</name>
    <dbReference type="NCBI Taxonomy" id="742742"/>
    <lineage>
        <taxon>Bacteria</taxon>
        <taxon>Bacillati</taxon>
        <taxon>Actinomycetota</taxon>
        <taxon>Coriobacteriia</taxon>
        <taxon>Coriobacteriales</taxon>
        <taxon>Coriobacteriaceae</taxon>
        <taxon>Collinsella</taxon>
    </lineage>
</organism>
<dbReference type="AlphaFoldDB" id="G1WKH9"/>
<sequence length="124" mass="13593">MTYITSIGLDAHARSVSACAFDPFTGEAAQRRFGTDAGEIAEWILGFESPKAVYESGPTGFALCRELRALGVDCVVGAVSRMQKPSAEKRRKNDRRDAAFPARLLATRNIVEVWVPPSRRRPPA</sequence>
<dbReference type="EMBL" id="ADLS01000024">
    <property type="protein sequence ID" value="EGX69396.1"/>
    <property type="molecule type" value="Genomic_DNA"/>
</dbReference>
<accession>G1WKH9</accession>